<organism evidence="2 3">
    <name type="scientific">Caldivirga maquilingensis (strain ATCC 700844 / DSM 13496 / JCM 10307 / IC-167)</name>
    <dbReference type="NCBI Taxonomy" id="397948"/>
    <lineage>
        <taxon>Archaea</taxon>
        <taxon>Thermoproteota</taxon>
        <taxon>Thermoprotei</taxon>
        <taxon>Thermoproteales</taxon>
        <taxon>Thermoproteaceae</taxon>
        <taxon>Caldivirga</taxon>
    </lineage>
</organism>
<dbReference type="Gene3D" id="1.20.950.20">
    <property type="entry name" value="Transmembrane di-heme cytochromes, Chain C"/>
    <property type="match status" value="1"/>
</dbReference>
<proteinExistence type="predicted"/>
<dbReference type="Proteomes" id="UP000001137">
    <property type="component" value="Chromosome"/>
</dbReference>
<dbReference type="SUPFAM" id="SSF103501">
    <property type="entry name" value="Respiratory nitrate reductase 1 gamma chain"/>
    <property type="match status" value="1"/>
</dbReference>
<evidence type="ECO:0000313" key="2">
    <source>
        <dbReference type="EMBL" id="ABW01119.1"/>
    </source>
</evidence>
<feature type="transmembrane region" description="Helical" evidence="1">
    <location>
        <begin position="12"/>
        <end position="32"/>
    </location>
</feature>
<evidence type="ECO:0000313" key="3">
    <source>
        <dbReference type="Proteomes" id="UP000001137"/>
    </source>
</evidence>
<dbReference type="HOGENOM" id="CLU_989020_0_0_2"/>
<sequence>MIELKIPIPHEWIILGAVGLLIEMAIGFIIQIRRGILSLSSLGNFIPIKGPTRNWGSGGALLAALAAAFAYPFYGAPMTSCHSQASYLSRPRVKAIAHALVWWGFVLAAVSTTLGFAFDEWVNSTTFIPGGKLGEAGPYAVIGTGALGGVLIVVGFVLMMVARWQGTMPINESALTDVFLWLAFLTALSGFGVMGVELTIPGNYLAVESAFSVHIIIVLLMFATMPWTKFGHAIYMYVWQVYDRYRTWRGIEPRLLGPWSGELAEKALHSHHPAHKPKVTS</sequence>
<keyword evidence="3" id="KW-1185">Reference proteome</keyword>
<dbReference type="EMBL" id="CP000852">
    <property type="protein sequence ID" value="ABW01119.1"/>
    <property type="molecule type" value="Genomic_DNA"/>
</dbReference>
<accession>A8MAT3</accession>
<gene>
    <name evidence="2" type="ordered locus">Cmaq_0271</name>
</gene>
<protein>
    <recommendedName>
        <fullName evidence="4">Nitrate reductase gamma subunit</fullName>
    </recommendedName>
</protein>
<dbReference type="STRING" id="397948.Cmaq_0271"/>
<dbReference type="OrthoDB" id="25619at2157"/>
<keyword evidence="1" id="KW-0472">Membrane</keyword>
<reference evidence="2 3" key="1">
    <citation type="submission" date="2007-10" db="EMBL/GenBank/DDBJ databases">
        <title>Complete sequence of Caldivirga maquilingensis IC-167.</title>
        <authorList>
            <consortium name="US DOE Joint Genome Institute"/>
            <person name="Copeland A."/>
            <person name="Lucas S."/>
            <person name="Lapidus A."/>
            <person name="Barry K."/>
            <person name="Glavina del Rio T."/>
            <person name="Dalin E."/>
            <person name="Tice H."/>
            <person name="Pitluck S."/>
            <person name="Saunders E."/>
            <person name="Brettin T."/>
            <person name="Bruce D."/>
            <person name="Detter J.C."/>
            <person name="Han C."/>
            <person name="Schmutz J."/>
            <person name="Larimer F."/>
            <person name="Land M."/>
            <person name="Hauser L."/>
            <person name="Kyrpides N."/>
            <person name="Ivanova N."/>
            <person name="Biddle J.F."/>
            <person name="Zhang Z."/>
            <person name="Fitz-Gibbon S.T."/>
            <person name="Lowe T.M."/>
            <person name="Saltikov C."/>
            <person name="House C.H."/>
            <person name="Richardson P."/>
        </authorList>
    </citation>
    <scope>NUCLEOTIDE SEQUENCE [LARGE SCALE GENOMIC DNA]</scope>
    <source>
        <strain evidence="3">ATCC 700844 / DSM 13496 / JCM 10307 / IC-167</strain>
    </source>
</reference>
<feature type="transmembrane region" description="Helical" evidence="1">
    <location>
        <begin position="55"/>
        <end position="74"/>
    </location>
</feature>
<feature type="transmembrane region" description="Helical" evidence="1">
    <location>
        <begin position="138"/>
        <end position="162"/>
    </location>
</feature>
<keyword evidence="1" id="KW-0812">Transmembrane</keyword>
<keyword evidence="1" id="KW-1133">Transmembrane helix</keyword>
<dbReference type="InterPro" id="IPR036197">
    <property type="entry name" value="NarG-like_sf"/>
</dbReference>
<dbReference type="eggNOG" id="arCOG00332">
    <property type="taxonomic scope" value="Archaea"/>
</dbReference>
<evidence type="ECO:0008006" key="4">
    <source>
        <dbReference type="Google" id="ProtNLM"/>
    </source>
</evidence>
<name>A8MAT3_CALMQ</name>
<feature type="transmembrane region" description="Helical" evidence="1">
    <location>
        <begin position="174"/>
        <end position="196"/>
    </location>
</feature>
<dbReference type="RefSeq" id="WP_012185339.1">
    <property type="nucleotide sequence ID" value="NC_009954.1"/>
</dbReference>
<dbReference type="KEGG" id="cma:Cmaq_0271"/>
<dbReference type="AlphaFoldDB" id="A8MAT3"/>
<evidence type="ECO:0000256" key="1">
    <source>
        <dbReference type="SAM" id="Phobius"/>
    </source>
</evidence>
<dbReference type="GeneID" id="5708837"/>
<feature type="transmembrane region" description="Helical" evidence="1">
    <location>
        <begin position="95"/>
        <end position="118"/>
    </location>
</feature>